<accession>A0A0G0UIB3</accession>
<dbReference type="AlphaFoldDB" id="A0A0G0UIB3"/>
<name>A0A0G0UIB3_9BACT</name>
<evidence type="ECO:0000313" key="2">
    <source>
        <dbReference type="Proteomes" id="UP000033918"/>
    </source>
</evidence>
<comment type="caution">
    <text evidence="1">The sequence shown here is derived from an EMBL/GenBank/DDBJ whole genome shotgun (WGS) entry which is preliminary data.</text>
</comment>
<protein>
    <submittedName>
        <fullName evidence="1">Uncharacterized protein</fullName>
    </submittedName>
</protein>
<proteinExistence type="predicted"/>
<gene>
    <name evidence="1" type="ORF">UU38_C0005G0003</name>
</gene>
<dbReference type="EMBL" id="LCAK01000005">
    <property type="protein sequence ID" value="KKR88564.1"/>
    <property type="molecule type" value="Genomic_DNA"/>
</dbReference>
<organism evidence="1 2">
    <name type="scientific">Candidatus Wolfebacteria bacterium GW2011_GWB1_41_12</name>
    <dbReference type="NCBI Taxonomy" id="1619006"/>
    <lineage>
        <taxon>Bacteria</taxon>
        <taxon>Candidatus Wolfeibacteriota</taxon>
    </lineage>
</organism>
<reference evidence="1 2" key="1">
    <citation type="journal article" date="2015" name="Nature">
        <title>rRNA introns, odd ribosomes, and small enigmatic genomes across a large radiation of phyla.</title>
        <authorList>
            <person name="Brown C.T."/>
            <person name="Hug L.A."/>
            <person name="Thomas B.C."/>
            <person name="Sharon I."/>
            <person name="Castelle C.J."/>
            <person name="Singh A."/>
            <person name="Wilkins M.J."/>
            <person name="Williams K.H."/>
            <person name="Banfield J.F."/>
        </authorList>
    </citation>
    <scope>NUCLEOTIDE SEQUENCE [LARGE SCALE GENOMIC DNA]</scope>
</reference>
<dbReference type="Proteomes" id="UP000033918">
    <property type="component" value="Unassembled WGS sequence"/>
</dbReference>
<evidence type="ECO:0000313" key="1">
    <source>
        <dbReference type="EMBL" id="KKR88564.1"/>
    </source>
</evidence>
<sequence length="98" mass="11699">MKKADKNKLQRMAVYFGVILKMPYHEFTMWVASDNFKEEIMEPIKKINCLDGHEEEKTKEIFEKLEKETEGKPFEEKIKRLKHLLNALDKEKKKAEGK</sequence>